<feature type="transmembrane region" description="Helical" evidence="1">
    <location>
        <begin position="151"/>
        <end position="178"/>
    </location>
</feature>
<gene>
    <name evidence="2" type="ORF">FSB_LOCUS36902</name>
</gene>
<evidence type="ECO:0000313" key="2">
    <source>
        <dbReference type="EMBL" id="SPD09020.1"/>
    </source>
</evidence>
<dbReference type="EMBL" id="OIVN01003132">
    <property type="protein sequence ID" value="SPD09020.1"/>
    <property type="molecule type" value="Genomic_DNA"/>
</dbReference>
<reference evidence="2" key="1">
    <citation type="submission" date="2018-02" db="EMBL/GenBank/DDBJ databases">
        <authorList>
            <person name="Cohen D.B."/>
            <person name="Kent A.D."/>
        </authorList>
    </citation>
    <scope>NUCLEOTIDE SEQUENCE</scope>
</reference>
<feature type="transmembrane region" description="Helical" evidence="1">
    <location>
        <begin position="95"/>
        <end position="117"/>
    </location>
</feature>
<evidence type="ECO:0000256" key="1">
    <source>
        <dbReference type="SAM" id="Phobius"/>
    </source>
</evidence>
<name>A0A2N9HBF0_FAGSY</name>
<evidence type="ECO:0008006" key="3">
    <source>
        <dbReference type="Google" id="ProtNLM"/>
    </source>
</evidence>
<accession>A0A2N9HBF0</accession>
<organism evidence="2">
    <name type="scientific">Fagus sylvatica</name>
    <name type="common">Beechnut</name>
    <dbReference type="NCBI Taxonomy" id="28930"/>
    <lineage>
        <taxon>Eukaryota</taxon>
        <taxon>Viridiplantae</taxon>
        <taxon>Streptophyta</taxon>
        <taxon>Embryophyta</taxon>
        <taxon>Tracheophyta</taxon>
        <taxon>Spermatophyta</taxon>
        <taxon>Magnoliopsida</taxon>
        <taxon>eudicotyledons</taxon>
        <taxon>Gunneridae</taxon>
        <taxon>Pentapetalae</taxon>
        <taxon>rosids</taxon>
        <taxon>fabids</taxon>
        <taxon>Fagales</taxon>
        <taxon>Fagaceae</taxon>
        <taxon>Fagus</taxon>
    </lineage>
</organism>
<keyword evidence="1" id="KW-1133">Transmembrane helix</keyword>
<dbReference type="AlphaFoldDB" id="A0A2N9HBF0"/>
<keyword evidence="1" id="KW-0472">Membrane</keyword>
<protein>
    <recommendedName>
        <fullName evidence="3">Transmembrane protein</fullName>
    </recommendedName>
</protein>
<keyword evidence="1" id="KW-0812">Transmembrane</keyword>
<proteinExistence type="predicted"/>
<sequence length="188" mass="19257">MEICILELSSSKGSSFSLPLSPSQLPLARSDGHENHLTLRLSPSHSFSPSQLSLSLSLPCRFYPLSHAVSLLSDIIRPPASLLHAHDGGGFGLPIWWWGLGYGVVGVVVVAVGGLLVDGFVLRVCGFGSGDGDGGGVALGLGLGWGGRMGLGWGVCGVLGLGYGVAGIVMVAVGGLLVDGFVLRVWVP</sequence>